<dbReference type="HAMAP" id="MF_00258">
    <property type="entry name" value="Glu_racemase"/>
    <property type="match status" value="1"/>
</dbReference>
<evidence type="ECO:0000256" key="3">
    <source>
        <dbReference type="ARBA" id="ARBA00022960"/>
    </source>
</evidence>
<feature type="binding site" evidence="7">
    <location>
        <begin position="9"/>
        <end position="10"/>
    </location>
    <ligand>
        <name>substrate</name>
    </ligand>
</feature>
<comment type="catalytic activity">
    <reaction evidence="1 7">
        <text>L-glutamate = D-glutamate</text>
        <dbReference type="Rhea" id="RHEA:12813"/>
        <dbReference type="ChEBI" id="CHEBI:29985"/>
        <dbReference type="ChEBI" id="CHEBI:29986"/>
        <dbReference type="EC" id="5.1.1.3"/>
    </reaction>
</comment>
<evidence type="ECO:0000256" key="5">
    <source>
        <dbReference type="ARBA" id="ARBA00023235"/>
    </source>
</evidence>
<evidence type="ECO:0000256" key="7">
    <source>
        <dbReference type="HAMAP-Rule" id="MF_00258"/>
    </source>
</evidence>
<proteinExistence type="inferred from homology"/>
<dbReference type="InterPro" id="IPR004391">
    <property type="entry name" value="Glu_race"/>
</dbReference>
<accession>A0ABV2QY91</accession>
<comment type="function">
    <text evidence="7">Provides the (R)-glutamate required for cell wall biosynthesis.</text>
</comment>
<keyword evidence="5 7" id="KW-0413">Isomerase</keyword>
<evidence type="ECO:0000313" key="8">
    <source>
        <dbReference type="EMBL" id="MET4633781.1"/>
    </source>
</evidence>
<dbReference type="InterPro" id="IPR033134">
    <property type="entry name" value="Asp/Glu_racemase_AS_2"/>
</dbReference>
<dbReference type="InterPro" id="IPR001920">
    <property type="entry name" value="Asp/Glu_race"/>
</dbReference>
<dbReference type="PROSITE" id="PS00923">
    <property type="entry name" value="ASP_GLU_RACEMASE_1"/>
    <property type="match status" value="1"/>
</dbReference>
<protein>
    <recommendedName>
        <fullName evidence="2 7">Glutamate racemase</fullName>
        <ecNumber evidence="2 7">5.1.1.3</ecNumber>
    </recommendedName>
</protein>
<gene>
    <name evidence="7" type="primary">murI</name>
    <name evidence="8" type="ORF">ABIE08_001694</name>
</gene>
<reference evidence="8 9" key="1">
    <citation type="submission" date="2024-06" db="EMBL/GenBank/DDBJ databases">
        <title>Sorghum-associated microbial communities from plants grown in Nebraska, USA.</title>
        <authorList>
            <person name="Schachtman D."/>
        </authorList>
    </citation>
    <scope>NUCLEOTIDE SEQUENCE [LARGE SCALE GENOMIC DNA]</scope>
    <source>
        <strain evidence="8 9">3207</strain>
    </source>
</reference>
<dbReference type="InterPro" id="IPR015942">
    <property type="entry name" value="Asp/Glu/hydantoin_racemase"/>
</dbReference>
<keyword evidence="6 7" id="KW-0961">Cell wall biogenesis/degradation</keyword>
<feature type="binding site" evidence="7">
    <location>
        <begin position="41"/>
        <end position="42"/>
    </location>
    <ligand>
        <name>substrate</name>
    </ligand>
</feature>
<dbReference type="EC" id="5.1.1.3" evidence="2 7"/>
<organism evidence="8 9">
    <name type="scientific">Kaistia defluvii</name>
    <dbReference type="NCBI Taxonomy" id="410841"/>
    <lineage>
        <taxon>Bacteria</taxon>
        <taxon>Pseudomonadati</taxon>
        <taxon>Pseudomonadota</taxon>
        <taxon>Alphaproteobacteria</taxon>
        <taxon>Hyphomicrobiales</taxon>
        <taxon>Kaistiaceae</taxon>
        <taxon>Kaistia</taxon>
    </lineage>
</organism>
<name>A0ABV2QY91_9HYPH</name>
<dbReference type="GO" id="GO:0008881">
    <property type="term" value="F:glutamate racemase activity"/>
    <property type="evidence" value="ECO:0007669"/>
    <property type="project" value="UniProtKB-EC"/>
</dbReference>
<feature type="binding site" evidence="7">
    <location>
        <begin position="74"/>
        <end position="75"/>
    </location>
    <ligand>
        <name>substrate</name>
    </ligand>
</feature>
<dbReference type="NCBIfam" id="TIGR00067">
    <property type="entry name" value="glut_race"/>
    <property type="match status" value="1"/>
</dbReference>
<dbReference type="EMBL" id="JBEPSM010000001">
    <property type="protein sequence ID" value="MET4633781.1"/>
    <property type="molecule type" value="Genomic_DNA"/>
</dbReference>
<feature type="active site" description="Proton donor/acceptor" evidence="7">
    <location>
        <position position="187"/>
    </location>
</feature>
<keyword evidence="9" id="KW-1185">Reference proteome</keyword>
<evidence type="ECO:0000256" key="2">
    <source>
        <dbReference type="ARBA" id="ARBA00013090"/>
    </source>
</evidence>
<dbReference type="PANTHER" id="PTHR21198">
    <property type="entry name" value="GLUTAMATE RACEMASE"/>
    <property type="match status" value="1"/>
</dbReference>
<evidence type="ECO:0000256" key="4">
    <source>
        <dbReference type="ARBA" id="ARBA00022984"/>
    </source>
</evidence>
<dbReference type="Pfam" id="PF01177">
    <property type="entry name" value="Asp_Glu_race"/>
    <property type="match status" value="1"/>
</dbReference>
<keyword evidence="3 7" id="KW-0133">Cell shape</keyword>
<evidence type="ECO:0000256" key="6">
    <source>
        <dbReference type="ARBA" id="ARBA00023316"/>
    </source>
</evidence>
<dbReference type="Gene3D" id="3.40.50.1860">
    <property type="match status" value="2"/>
</dbReference>
<feature type="binding site" evidence="7">
    <location>
        <begin position="188"/>
        <end position="189"/>
    </location>
    <ligand>
        <name>substrate</name>
    </ligand>
</feature>
<dbReference type="Proteomes" id="UP001549321">
    <property type="component" value="Unassembled WGS sequence"/>
</dbReference>
<dbReference type="RefSeq" id="WP_354550254.1">
    <property type="nucleotide sequence ID" value="NZ_JBEPSM010000001.1"/>
</dbReference>
<dbReference type="InterPro" id="IPR018187">
    <property type="entry name" value="Asp/Glu_racemase_AS_1"/>
</dbReference>
<dbReference type="PROSITE" id="PS00924">
    <property type="entry name" value="ASP_GLU_RACEMASE_2"/>
    <property type="match status" value="1"/>
</dbReference>
<comment type="caution">
    <text evidence="8">The sequence shown here is derived from an EMBL/GenBank/DDBJ whole genome shotgun (WGS) entry which is preliminary data.</text>
</comment>
<evidence type="ECO:0000313" key="9">
    <source>
        <dbReference type="Proteomes" id="UP001549321"/>
    </source>
</evidence>
<dbReference type="PANTHER" id="PTHR21198:SF2">
    <property type="entry name" value="GLUTAMATE RACEMASE"/>
    <property type="match status" value="1"/>
</dbReference>
<comment type="similarity">
    <text evidence="7">Belongs to the aspartate/glutamate racemases family.</text>
</comment>
<dbReference type="SUPFAM" id="SSF53681">
    <property type="entry name" value="Aspartate/glutamate racemase"/>
    <property type="match status" value="2"/>
</dbReference>
<keyword evidence="4 7" id="KW-0573">Peptidoglycan synthesis</keyword>
<evidence type="ECO:0000256" key="1">
    <source>
        <dbReference type="ARBA" id="ARBA00001602"/>
    </source>
</evidence>
<feature type="active site" description="Proton donor/acceptor" evidence="7">
    <location>
        <position position="73"/>
    </location>
</feature>
<sequence>MTARLLVFDSGIGGLSVLREIRRPLPSADITYVADDAAFPYGDWEAGPLSDHIVALMGRLIERFRPDAVVIACNTASTLVLPPLRALHAIPFIGTVPAIKPAAERSGSHVVGVLATPGTMKRDYTRELIRSFARDCHVRLVGSSELAPLAEAVMRGDAVDDAALRTEIEPAFIEVEGRRTDTIVLACTHYPFLIDRLEAVAPWPVTWIDPAEAIARRVLSVLSLTAEPSDVPMAEGQAFLTSGKAWAPAQLRLLSQFGLTGAVLD</sequence>
<comment type="pathway">
    <text evidence="7">Cell wall biogenesis; peptidoglycan biosynthesis.</text>
</comment>